<dbReference type="Proteomes" id="UP000198968">
    <property type="component" value="Unassembled WGS sequence"/>
</dbReference>
<keyword evidence="2" id="KW-0560">Oxidoreductase</keyword>
<feature type="domain" description="Ketoreductase" evidence="4">
    <location>
        <begin position="25"/>
        <end position="204"/>
    </location>
</feature>
<organism evidence="5 6">
    <name type="scientific">Candidatus Pantoea varia</name>
    <dbReference type="NCBI Taxonomy" id="1881036"/>
    <lineage>
        <taxon>Bacteria</taxon>
        <taxon>Pseudomonadati</taxon>
        <taxon>Pseudomonadota</taxon>
        <taxon>Gammaproteobacteria</taxon>
        <taxon>Enterobacterales</taxon>
        <taxon>Erwiniaceae</taxon>
        <taxon>Pantoea</taxon>
    </lineage>
</organism>
<dbReference type="PANTHER" id="PTHR43976">
    <property type="entry name" value="SHORT CHAIN DEHYDROGENASE"/>
    <property type="match status" value="1"/>
</dbReference>
<dbReference type="PANTHER" id="PTHR43976:SF16">
    <property type="entry name" value="SHORT-CHAIN DEHYDROGENASE_REDUCTASE FAMILY PROTEIN"/>
    <property type="match status" value="1"/>
</dbReference>
<dbReference type="GO" id="GO:0016491">
    <property type="term" value="F:oxidoreductase activity"/>
    <property type="evidence" value="ECO:0007669"/>
    <property type="project" value="UniProtKB-KW"/>
</dbReference>
<evidence type="ECO:0000313" key="6">
    <source>
        <dbReference type="Proteomes" id="UP000198968"/>
    </source>
</evidence>
<accession>A0A1I5ABI8</accession>
<dbReference type="InterPro" id="IPR057326">
    <property type="entry name" value="KR_dom"/>
</dbReference>
<dbReference type="Gene3D" id="3.40.50.720">
    <property type="entry name" value="NAD(P)-binding Rossmann-like Domain"/>
    <property type="match status" value="1"/>
</dbReference>
<dbReference type="InterPro" id="IPR036291">
    <property type="entry name" value="NAD(P)-bd_dom_sf"/>
</dbReference>
<evidence type="ECO:0000313" key="5">
    <source>
        <dbReference type="EMBL" id="SFN59825.1"/>
    </source>
</evidence>
<dbReference type="SMART" id="SM00822">
    <property type="entry name" value="PKS_KR"/>
    <property type="match status" value="1"/>
</dbReference>
<reference evidence="6" key="1">
    <citation type="submission" date="2016-10" db="EMBL/GenBank/DDBJ databases">
        <authorList>
            <person name="Varghese N."/>
            <person name="Submissions S."/>
        </authorList>
    </citation>
    <scope>NUCLEOTIDE SEQUENCE [LARGE SCALE GENOMIC DNA]</scope>
    <source>
        <strain evidence="6">OV426</strain>
    </source>
</reference>
<evidence type="ECO:0000259" key="4">
    <source>
        <dbReference type="SMART" id="SM00822"/>
    </source>
</evidence>
<protein>
    <submittedName>
        <fullName evidence="5">Short-chain dehydrogenase</fullName>
    </submittedName>
</protein>
<dbReference type="PRINTS" id="PR00080">
    <property type="entry name" value="SDRFAMILY"/>
</dbReference>
<dbReference type="AlphaFoldDB" id="A0A1I5ABI8"/>
<dbReference type="SUPFAM" id="SSF51735">
    <property type="entry name" value="NAD(P)-binding Rossmann-fold domains"/>
    <property type="match status" value="1"/>
</dbReference>
<dbReference type="EMBL" id="FOVG01000001">
    <property type="protein sequence ID" value="SFN59825.1"/>
    <property type="molecule type" value="Genomic_DNA"/>
</dbReference>
<dbReference type="Pfam" id="PF00106">
    <property type="entry name" value="adh_short"/>
    <property type="match status" value="1"/>
</dbReference>
<proteinExistence type="inferred from homology"/>
<dbReference type="PRINTS" id="PR00081">
    <property type="entry name" value="GDHRDH"/>
</dbReference>
<dbReference type="InterPro" id="IPR002347">
    <property type="entry name" value="SDR_fam"/>
</dbReference>
<dbReference type="InterPro" id="IPR051911">
    <property type="entry name" value="SDR_oxidoreductase"/>
</dbReference>
<evidence type="ECO:0000256" key="2">
    <source>
        <dbReference type="ARBA" id="ARBA00023002"/>
    </source>
</evidence>
<sequence>MLFCWSIFTVFYITYRAEKQMTTNKTWLVTGASRGLGLVLVKQLLAAGYNVAATTRNRASLIRDVGPENANFLPVTMDLNSEESVNTAVAGTLAHFGAIDVVVNNAGFGQTGTLEELSDAEARRNFDVNVFGMLNVIRAVMPHLRTRNSGHIINISSMAGIQGYIPGWGVYCGAKFAVAGLTEALAAEVKEFGINVSLVYPGHMRTSFLAEGSVMLPSHPVAAYASVRKNEEMAKQQMDGTQMGDPEKAAALLIKISQLTSPPLHYFMGEDVWQAAQQKIETLREALAAGKADALSIGFD</sequence>
<name>A0A1I5ABI8_9GAMM</name>
<comment type="similarity">
    <text evidence="1 3">Belongs to the short-chain dehydrogenases/reductases (SDR) family.</text>
</comment>
<dbReference type="CDD" id="cd05374">
    <property type="entry name" value="17beta-HSD-like_SDR_c"/>
    <property type="match status" value="1"/>
</dbReference>
<gene>
    <name evidence="5" type="ORF">SAMN05428971_1974</name>
</gene>
<evidence type="ECO:0000256" key="3">
    <source>
        <dbReference type="RuleBase" id="RU000363"/>
    </source>
</evidence>
<evidence type="ECO:0000256" key="1">
    <source>
        <dbReference type="ARBA" id="ARBA00006484"/>
    </source>
</evidence>
<keyword evidence="6" id="KW-1185">Reference proteome</keyword>